<organism evidence="3 4">
    <name type="scientific">Paraliobacillus ryukyuensis</name>
    <dbReference type="NCBI Taxonomy" id="200904"/>
    <lineage>
        <taxon>Bacteria</taxon>
        <taxon>Bacillati</taxon>
        <taxon>Bacillota</taxon>
        <taxon>Bacilli</taxon>
        <taxon>Bacillales</taxon>
        <taxon>Bacillaceae</taxon>
        <taxon>Paraliobacillus</taxon>
    </lineage>
</organism>
<evidence type="ECO:0000313" key="4">
    <source>
        <dbReference type="Proteomes" id="UP000252254"/>
    </source>
</evidence>
<keyword evidence="1" id="KW-0472">Membrane</keyword>
<dbReference type="GO" id="GO:0015627">
    <property type="term" value="C:type II protein secretion system complex"/>
    <property type="evidence" value="ECO:0007669"/>
    <property type="project" value="TreeGrafter"/>
</dbReference>
<dbReference type="InterPro" id="IPR019554">
    <property type="entry name" value="Soluble_ligand-bd"/>
</dbReference>
<comment type="caution">
    <text evidence="3">The sequence shown here is derived from an EMBL/GenBank/DDBJ whole genome shotgun (WGS) entry which is preliminary data.</text>
</comment>
<gene>
    <name evidence="3" type="ORF">DES48_10161</name>
</gene>
<keyword evidence="1" id="KW-1133">Transmembrane helix</keyword>
<reference evidence="3 4" key="1">
    <citation type="submission" date="2018-06" db="EMBL/GenBank/DDBJ databases">
        <title>Genomic Encyclopedia of Type Strains, Phase IV (KMG-IV): sequencing the most valuable type-strain genomes for metagenomic binning, comparative biology and taxonomic classification.</title>
        <authorList>
            <person name="Goeker M."/>
        </authorList>
    </citation>
    <scope>NUCLEOTIDE SEQUENCE [LARGE SCALE GENOMIC DNA]</scope>
    <source>
        <strain evidence="3 4">DSM 15140</strain>
    </source>
</reference>
<sequence>MKDFISKNWLICTIIFGVILFSGWTWFQQHPKQEANNFVKLNDTQEIDTSIAAKQESSMSNQQFVDVKGEVKHPDIYEISGEERVKEVIALAGGFTDEADTSAVNLAQKVTDEMVIIVPEIGSSSNNNTAEPEGETTSPLRINQATIEELQTLPGIGAVKAEAIHQYKQENGPFQRLEDLQSITGIGSKTVEKLEPYIQVP</sequence>
<feature type="domain" description="Helix-hairpin-helix DNA-binding motif class 1" evidence="2">
    <location>
        <begin position="178"/>
        <end position="197"/>
    </location>
</feature>
<name>A0A366EG12_9BACI</name>
<evidence type="ECO:0000256" key="1">
    <source>
        <dbReference type="SAM" id="Phobius"/>
    </source>
</evidence>
<dbReference type="Gene3D" id="1.10.150.310">
    <property type="entry name" value="Tex RuvX-like domain-like"/>
    <property type="match status" value="1"/>
</dbReference>
<dbReference type="EMBL" id="QNRI01000001">
    <property type="protein sequence ID" value="RBP01332.1"/>
    <property type="molecule type" value="Genomic_DNA"/>
</dbReference>
<proteinExistence type="predicted"/>
<dbReference type="GO" id="GO:0015628">
    <property type="term" value="P:protein secretion by the type II secretion system"/>
    <property type="evidence" value="ECO:0007669"/>
    <property type="project" value="TreeGrafter"/>
</dbReference>
<dbReference type="PANTHER" id="PTHR21180:SF32">
    <property type="entry name" value="ENDONUCLEASE_EXONUCLEASE_PHOSPHATASE FAMILY DOMAIN-CONTAINING PROTEIN 1"/>
    <property type="match status" value="1"/>
</dbReference>
<dbReference type="InterPro" id="IPR051675">
    <property type="entry name" value="Endo/Exo/Phosphatase_dom_1"/>
</dbReference>
<dbReference type="OrthoDB" id="9790239at2"/>
<dbReference type="GO" id="GO:0003677">
    <property type="term" value="F:DNA binding"/>
    <property type="evidence" value="ECO:0007669"/>
    <property type="project" value="InterPro"/>
</dbReference>
<keyword evidence="4" id="KW-1185">Reference proteome</keyword>
<feature type="transmembrane region" description="Helical" evidence="1">
    <location>
        <begin position="9"/>
        <end position="27"/>
    </location>
</feature>
<protein>
    <submittedName>
        <fullName evidence="3">Competence protein ComEA</fullName>
    </submittedName>
</protein>
<dbReference type="Pfam" id="PF10531">
    <property type="entry name" value="SLBB"/>
    <property type="match status" value="1"/>
</dbReference>
<dbReference type="SUPFAM" id="SSF47781">
    <property type="entry name" value="RuvA domain 2-like"/>
    <property type="match status" value="1"/>
</dbReference>
<feature type="domain" description="Helix-hairpin-helix DNA-binding motif class 1" evidence="2">
    <location>
        <begin position="148"/>
        <end position="167"/>
    </location>
</feature>
<dbReference type="GO" id="GO:0006281">
    <property type="term" value="P:DNA repair"/>
    <property type="evidence" value="ECO:0007669"/>
    <property type="project" value="InterPro"/>
</dbReference>
<dbReference type="RefSeq" id="WP_113865927.1">
    <property type="nucleotide sequence ID" value="NZ_BAABQN010000001.1"/>
</dbReference>
<dbReference type="InterPro" id="IPR003583">
    <property type="entry name" value="Hlx-hairpin-Hlx_DNA-bd_motif"/>
</dbReference>
<evidence type="ECO:0000259" key="2">
    <source>
        <dbReference type="SMART" id="SM00278"/>
    </source>
</evidence>
<evidence type="ECO:0000313" key="3">
    <source>
        <dbReference type="EMBL" id="RBP01332.1"/>
    </source>
</evidence>
<dbReference type="PANTHER" id="PTHR21180">
    <property type="entry name" value="ENDONUCLEASE/EXONUCLEASE/PHOSPHATASE FAMILY DOMAIN-CONTAINING PROTEIN 1"/>
    <property type="match status" value="1"/>
</dbReference>
<dbReference type="Pfam" id="PF12836">
    <property type="entry name" value="HHH_3"/>
    <property type="match status" value="1"/>
</dbReference>
<dbReference type="NCBIfam" id="TIGR00426">
    <property type="entry name" value="competence protein ComEA helix-hairpin-helix repeat region"/>
    <property type="match status" value="1"/>
</dbReference>
<dbReference type="SMART" id="SM00278">
    <property type="entry name" value="HhH1"/>
    <property type="match status" value="2"/>
</dbReference>
<dbReference type="Gene3D" id="3.10.560.10">
    <property type="entry name" value="Outer membrane lipoprotein wza domain like"/>
    <property type="match status" value="1"/>
</dbReference>
<dbReference type="Proteomes" id="UP000252254">
    <property type="component" value="Unassembled WGS sequence"/>
</dbReference>
<dbReference type="AlphaFoldDB" id="A0A366EG12"/>
<keyword evidence="1" id="KW-0812">Transmembrane</keyword>
<accession>A0A366EG12</accession>
<dbReference type="STRING" id="200904.GCA_900168775_02444"/>
<dbReference type="InterPro" id="IPR010994">
    <property type="entry name" value="RuvA_2-like"/>
</dbReference>
<dbReference type="InterPro" id="IPR004509">
    <property type="entry name" value="Competence_ComEA_HhH"/>
</dbReference>